<gene>
    <name evidence="3" type="ORF">POSPLADRAFT_1160987</name>
</gene>
<dbReference type="OrthoDB" id="2799628at2759"/>
<dbReference type="PROSITE" id="PS50006">
    <property type="entry name" value="FHA_DOMAIN"/>
    <property type="match status" value="1"/>
</dbReference>
<feature type="compositionally biased region" description="Acidic residues" evidence="1">
    <location>
        <begin position="362"/>
        <end position="372"/>
    </location>
</feature>
<evidence type="ECO:0000313" key="3">
    <source>
        <dbReference type="EMBL" id="OSX56111.1"/>
    </source>
</evidence>
<dbReference type="Pfam" id="PF00498">
    <property type="entry name" value="FHA"/>
    <property type="match status" value="1"/>
</dbReference>
<feature type="compositionally biased region" description="Basic residues" evidence="1">
    <location>
        <begin position="525"/>
        <end position="541"/>
    </location>
</feature>
<protein>
    <recommendedName>
        <fullName evidence="2">FHA domain-containing protein</fullName>
    </recommendedName>
</protein>
<proteinExistence type="predicted"/>
<sequence>MTRAPCYERRANAIWAMPAVARVVSTVDDCRVNNQRNTTRNDRLGRIRASSGQPADSELSVAHPPWMHHARARGSTLADPPVPQLFIKDVKSSNGTFINGERPRPEGAESEPFELKSWCEFGIDIVGEDNKTIIHHKIAARVAQAGPTAYGVGALPAAGKFSFAPVQLPNAPGQQRRPSFQQGLIGLGDRGRNMNVPGKSGLTLDHILSRLQGELQKSRNTGAELHSLTSAMNEIHDTLGGNLLPNLPPHPSNLPPVMPPQSQQQQEESEQQQAPQAPSPSDSDKIRSLETMLAEHEAIKREVGSLRELMEECKREMDTSRGRSGSPSGRRQYGHDDDSHYMSDDDDNVHSVSTIVPHELDRVDEEDEEQLATEEKRSSGGGGGKSWVARACQSQRERVQVQTEATEQLAEAMCSEQPPDSAAQEAEQRTRESLTEMVNEWKKNEEWTEEREDLRRAKDEWETRIRVVEDGVGSNISKVESMLGTLAALPAQQHSFLNGNGKLTHSGGLVTPPSPRSLSAESTRPRQRRKRSSSSRGRSRSRSASMAAGVECLPWTADDSSISDTESHAASDRATAAGEDEPTRSLKGMPFPITPELSVLNHPLSSPDDASGTATDSQTRSPPKDLSHFNLSAAVGLLILSVVTGAVLWRIKPEGSVSV</sequence>
<dbReference type="RefSeq" id="XP_024332905.1">
    <property type="nucleotide sequence ID" value="XM_024487630.1"/>
</dbReference>
<feature type="domain" description="FHA" evidence="2">
    <location>
        <begin position="69"/>
        <end position="103"/>
    </location>
</feature>
<evidence type="ECO:0000259" key="2">
    <source>
        <dbReference type="PROSITE" id="PS50006"/>
    </source>
</evidence>
<dbReference type="PANTHER" id="PTHR15715">
    <property type="entry name" value="CENTROSOMAL PROTEIN OF 170 KDA"/>
    <property type="match status" value="1"/>
</dbReference>
<dbReference type="GO" id="GO:0005737">
    <property type="term" value="C:cytoplasm"/>
    <property type="evidence" value="ECO:0007669"/>
    <property type="project" value="TreeGrafter"/>
</dbReference>
<organism evidence="3 4">
    <name type="scientific">Postia placenta MAD-698-R-SB12</name>
    <dbReference type="NCBI Taxonomy" id="670580"/>
    <lineage>
        <taxon>Eukaryota</taxon>
        <taxon>Fungi</taxon>
        <taxon>Dikarya</taxon>
        <taxon>Basidiomycota</taxon>
        <taxon>Agaricomycotina</taxon>
        <taxon>Agaricomycetes</taxon>
        <taxon>Polyporales</taxon>
        <taxon>Adustoporiaceae</taxon>
        <taxon>Rhodonia</taxon>
    </lineage>
</organism>
<evidence type="ECO:0000256" key="1">
    <source>
        <dbReference type="SAM" id="MobiDB-lite"/>
    </source>
</evidence>
<feature type="region of interest" description="Disordered" evidence="1">
    <location>
        <begin position="314"/>
        <end position="391"/>
    </location>
</feature>
<dbReference type="GeneID" id="36332579"/>
<feature type="compositionally biased region" description="Low complexity" evidence="1">
    <location>
        <begin position="322"/>
        <end position="331"/>
    </location>
</feature>
<feature type="compositionally biased region" description="Pro residues" evidence="1">
    <location>
        <begin position="246"/>
        <end position="259"/>
    </location>
</feature>
<evidence type="ECO:0000313" key="4">
    <source>
        <dbReference type="Proteomes" id="UP000194127"/>
    </source>
</evidence>
<reference evidence="3 4" key="1">
    <citation type="submission" date="2017-04" db="EMBL/GenBank/DDBJ databases">
        <title>Genome Sequence of the Model Brown-Rot Fungus Postia placenta SB12.</title>
        <authorList>
            <consortium name="DOE Joint Genome Institute"/>
            <person name="Gaskell J."/>
            <person name="Kersten P."/>
            <person name="Larrondo L.F."/>
            <person name="Canessa P."/>
            <person name="Martinez D."/>
            <person name="Hibbett D."/>
            <person name="Schmoll M."/>
            <person name="Kubicek C.P."/>
            <person name="Martinez A.T."/>
            <person name="Yadav J."/>
            <person name="Master E."/>
            <person name="Magnuson J.K."/>
            <person name="James T."/>
            <person name="Yaver D."/>
            <person name="Berka R."/>
            <person name="Labutti K."/>
            <person name="Lipzen A."/>
            <person name="Aerts A."/>
            <person name="Barry K."/>
            <person name="Henrissat B."/>
            <person name="Blanchette R."/>
            <person name="Grigoriev I."/>
            <person name="Cullen D."/>
        </authorList>
    </citation>
    <scope>NUCLEOTIDE SEQUENCE [LARGE SCALE GENOMIC DNA]</scope>
    <source>
        <strain evidence="3 4">MAD-698-R-SB12</strain>
    </source>
</reference>
<dbReference type="EMBL" id="KZ110622">
    <property type="protein sequence ID" value="OSX56111.1"/>
    <property type="molecule type" value="Genomic_DNA"/>
</dbReference>
<feature type="compositionally biased region" description="Polar residues" evidence="1">
    <location>
        <begin position="612"/>
        <end position="621"/>
    </location>
</feature>
<dbReference type="PANTHER" id="PTHR15715:SF37">
    <property type="entry name" value="LD47843P"/>
    <property type="match status" value="1"/>
</dbReference>
<dbReference type="InterPro" id="IPR000253">
    <property type="entry name" value="FHA_dom"/>
</dbReference>
<feature type="compositionally biased region" description="Basic and acidic residues" evidence="1">
    <location>
        <begin position="333"/>
        <end position="343"/>
    </location>
</feature>
<accession>A0A1X6MI67</accession>
<dbReference type="Proteomes" id="UP000194127">
    <property type="component" value="Unassembled WGS sequence"/>
</dbReference>
<feature type="region of interest" description="Disordered" evidence="1">
    <location>
        <begin position="498"/>
        <end position="625"/>
    </location>
</feature>
<dbReference type="STRING" id="670580.A0A1X6MI67"/>
<dbReference type="AlphaFoldDB" id="A0A1X6MI67"/>
<feature type="compositionally biased region" description="Low complexity" evidence="1">
    <location>
        <begin position="260"/>
        <end position="281"/>
    </location>
</feature>
<feature type="region of interest" description="Disordered" evidence="1">
    <location>
        <begin position="237"/>
        <end position="285"/>
    </location>
</feature>
<dbReference type="Gene3D" id="2.60.200.20">
    <property type="match status" value="1"/>
</dbReference>
<keyword evidence="4" id="KW-1185">Reference proteome</keyword>
<dbReference type="InterPro" id="IPR051176">
    <property type="entry name" value="Cent_Immune-Sig_Mod"/>
</dbReference>
<name>A0A1X6MI67_9APHY</name>